<gene>
    <name evidence="1" type="ORF">JKP88DRAFT_283369</name>
</gene>
<accession>A0A835YI09</accession>
<evidence type="ECO:0000313" key="1">
    <source>
        <dbReference type="EMBL" id="KAG5175739.1"/>
    </source>
</evidence>
<name>A0A835YI09_9STRA</name>
<dbReference type="AlphaFoldDB" id="A0A835YI09"/>
<evidence type="ECO:0000313" key="2">
    <source>
        <dbReference type="Proteomes" id="UP000664859"/>
    </source>
</evidence>
<reference evidence="1" key="1">
    <citation type="submission" date="2021-02" db="EMBL/GenBank/DDBJ databases">
        <title>First Annotated Genome of the Yellow-green Alga Tribonema minus.</title>
        <authorList>
            <person name="Mahan K.M."/>
        </authorList>
    </citation>
    <scope>NUCLEOTIDE SEQUENCE</scope>
    <source>
        <strain evidence="1">UTEX B ZZ1240</strain>
    </source>
</reference>
<dbReference type="EMBL" id="JAFCMP010000546">
    <property type="protein sequence ID" value="KAG5175739.1"/>
    <property type="molecule type" value="Genomic_DNA"/>
</dbReference>
<sequence length="143" mass="15166">MAAAPDTAAITAALQQADENRACISANLQDAAAGPDGTITLVAHNNLEGEGRIAYFLTRAKAMEFIRKNHGTFNGLLLDARQGGYAIAACRALRSDGSCSPEVVLDLRLELRRRGGGGSGTDFVCAWAQFHRFEQDGSTPQDA</sequence>
<organism evidence="1 2">
    <name type="scientific">Tribonema minus</name>
    <dbReference type="NCBI Taxonomy" id="303371"/>
    <lineage>
        <taxon>Eukaryota</taxon>
        <taxon>Sar</taxon>
        <taxon>Stramenopiles</taxon>
        <taxon>Ochrophyta</taxon>
        <taxon>PX clade</taxon>
        <taxon>Xanthophyceae</taxon>
        <taxon>Tribonematales</taxon>
        <taxon>Tribonemataceae</taxon>
        <taxon>Tribonema</taxon>
    </lineage>
</organism>
<keyword evidence="2" id="KW-1185">Reference proteome</keyword>
<proteinExistence type="predicted"/>
<comment type="caution">
    <text evidence="1">The sequence shown here is derived from an EMBL/GenBank/DDBJ whole genome shotgun (WGS) entry which is preliminary data.</text>
</comment>
<dbReference type="Proteomes" id="UP000664859">
    <property type="component" value="Unassembled WGS sequence"/>
</dbReference>
<protein>
    <submittedName>
        <fullName evidence="1">Uncharacterized protein</fullName>
    </submittedName>
</protein>